<dbReference type="Proteomes" id="UP000244248">
    <property type="component" value="Unassembled WGS sequence"/>
</dbReference>
<proteinExistence type="predicted"/>
<dbReference type="EMBL" id="QANS01000002">
    <property type="protein sequence ID" value="PTU32270.1"/>
    <property type="molecule type" value="Genomic_DNA"/>
</dbReference>
<dbReference type="Gene3D" id="3.90.850.10">
    <property type="entry name" value="Fumarylacetoacetase-like, C-terminal domain"/>
    <property type="match status" value="1"/>
</dbReference>
<keyword evidence="1" id="KW-0479">Metal-binding</keyword>
<dbReference type="OrthoDB" id="9805307at2"/>
<evidence type="ECO:0000313" key="3">
    <source>
        <dbReference type="EMBL" id="PTU32270.1"/>
    </source>
</evidence>
<dbReference type="InterPro" id="IPR036663">
    <property type="entry name" value="Fumarylacetoacetase_C_sf"/>
</dbReference>
<reference evidence="3 4" key="1">
    <citation type="submission" date="2018-04" db="EMBL/GenBank/DDBJ databases">
        <title>Novel species isolated from glacier.</title>
        <authorList>
            <person name="Liu Q."/>
            <person name="Xin Y.-H."/>
        </authorList>
    </citation>
    <scope>NUCLEOTIDE SEQUENCE [LARGE SCALE GENOMIC DNA]</scope>
    <source>
        <strain evidence="3 4">GT1R17</strain>
    </source>
</reference>
<evidence type="ECO:0000256" key="1">
    <source>
        <dbReference type="ARBA" id="ARBA00022723"/>
    </source>
</evidence>
<accession>A0A2T5MI88</accession>
<sequence length="208" mass="22584">MNVNRIFCIGKNYADHVAELAHLGHAADGDCVIFMKPTSSIVEEGQKIHLPRNKGSIHFEAEMVVTLTGGGEDIPVEDALGSVAGITLGLDLTLRDLQTQLKQKGAPWEIAKAFDGAAPLGDFKPYLEQDLQNFEFTCHINGTLRQHGFTKNMLYSVARQISILSQTWALEPGDIIYTGTPAGVGPLVPGDHVVLHSPGIGRFEWHCA</sequence>
<evidence type="ECO:0000313" key="4">
    <source>
        <dbReference type="Proteomes" id="UP000244248"/>
    </source>
</evidence>
<keyword evidence="3" id="KW-0378">Hydrolase</keyword>
<dbReference type="SUPFAM" id="SSF56529">
    <property type="entry name" value="FAH"/>
    <property type="match status" value="1"/>
</dbReference>
<dbReference type="RefSeq" id="WP_107939463.1">
    <property type="nucleotide sequence ID" value="NZ_QANS01000002.1"/>
</dbReference>
<gene>
    <name evidence="3" type="ORF">CJD38_06355</name>
</gene>
<dbReference type="InterPro" id="IPR011234">
    <property type="entry name" value="Fumarylacetoacetase-like_C"/>
</dbReference>
<dbReference type="AlphaFoldDB" id="A0A2T5MI88"/>
<comment type="caution">
    <text evidence="3">The sequence shown here is derived from an EMBL/GenBank/DDBJ whole genome shotgun (WGS) entry which is preliminary data.</text>
</comment>
<organism evidence="3 4">
    <name type="scientific">Stenotrophobium rhamnosiphilum</name>
    <dbReference type="NCBI Taxonomy" id="2029166"/>
    <lineage>
        <taxon>Bacteria</taxon>
        <taxon>Pseudomonadati</taxon>
        <taxon>Pseudomonadota</taxon>
        <taxon>Gammaproteobacteria</taxon>
        <taxon>Nevskiales</taxon>
        <taxon>Nevskiaceae</taxon>
        <taxon>Stenotrophobium</taxon>
    </lineage>
</organism>
<dbReference type="PANTHER" id="PTHR11820">
    <property type="entry name" value="ACYLPYRUVASE"/>
    <property type="match status" value="1"/>
</dbReference>
<feature type="domain" description="Fumarylacetoacetase-like C-terminal" evidence="2">
    <location>
        <begin position="6"/>
        <end position="204"/>
    </location>
</feature>
<dbReference type="GO" id="GO:0018773">
    <property type="term" value="F:acetylpyruvate hydrolase activity"/>
    <property type="evidence" value="ECO:0007669"/>
    <property type="project" value="TreeGrafter"/>
</dbReference>
<protein>
    <submittedName>
        <fullName evidence="3">Fumarylacetoacetate hydrolase</fullName>
    </submittedName>
</protein>
<dbReference type="GO" id="GO:0046872">
    <property type="term" value="F:metal ion binding"/>
    <property type="evidence" value="ECO:0007669"/>
    <property type="project" value="UniProtKB-KW"/>
</dbReference>
<dbReference type="PANTHER" id="PTHR11820:SF7">
    <property type="entry name" value="ACYLPYRUVASE FAHD1, MITOCHONDRIAL"/>
    <property type="match status" value="1"/>
</dbReference>
<name>A0A2T5MI88_9GAMM</name>
<keyword evidence="4" id="KW-1185">Reference proteome</keyword>
<evidence type="ECO:0000259" key="2">
    <source>
        <dbReference type="Pfam" id="PF01557"/>
    </source>
</evidence>
<dbReference type="Pfam" id="PF01557">
    <property type="entry name" value="FAA_hydrolase"/>
    <property type="match status" value="1"/>
</dbReference>